<protein>
    <submittedName>
        <fullName evidence="2">Uncharacterized protein</fullName>
    </submittedName>
</protein>
<dbReference type="EMBL" id="BKCJ011382055">
    <property type="protein sequence ID" value="GFD28064.1"/>
    <property type="molecule type" value="Genomic_DNA"/>
</dbReference>
<evidence type="ECO:0000256" key="1">
    <source>
        <dbReference type="SAM" id="MobiDB-lite"/>
    </source>
</evidence>
<gene>
    <name evidence="2" type="ORF">Tci_900033</name>
</gene>
<proteinExistence type="predicted"/>
<evidence type="ECO:0000313" key="2">
    <source>
        <dbReference type="EMBL" id="GFD28064.1"/>
    </source>
</evidence>
<feature type="compositionally biased region" description="Acidic residues" evidence="1">
    <location>
        <begin position="130"/>
        <end position="149"/>
    </location>
</feature>
<accession>A0A699V7I6</accession>
<feature type="non-terminal residue" evidence="2">
    <location>
        <position position="149"/>
    </location>
</feature>
<feature type="region of interest" description="Disordered" evidence="1">
    <location>
        <begin position="27"/>
        <end position="149"/>
    </location>
</feature>
<comment type="caution">
    <text evidence="2">The sequence shown here is derived from an EMBL/GenBank/DDBJ whole genome shotgun (WGS) entry which is preliminary data.</text>
</comment>
<dbReference type="AlphaFoldDB" id="A0A699V7I6"/>
<name>A0A699V7I6_TANCI</name>
<organism evidence="2">
    <name type="scientific">Tanacetum cinerariifolium</name>
    <name type="common">Dalmatian daisy</name>
    <name type="synonym">Chrysanthemum cinerariifolium</name>
    <dbReference type="NCBI Taxonomy" id="118510"/>
    <lineage>
        <taxon>Eukaryota</taxon>
        <taxon>Viridiplantae</taxon>
        <taxon>Streptophyta</taxon>
        <taxon>Embryophyta</taxon>
        <taxon>Tracheophyta</taxon>
        <taxon>Spermatophyta</taxon>
        <taxon>Magnoliopsida</taxon>
        <taxon>eudicotyledons</taxon>
        <taxon>Gunneridae</taxon>
        <taxon>Pentapetalae</taxon>
        <taxon>asterids</taxon>
        <taxon>campanulids</taxon>
        <taxon>Asterales</taxon>
        <taxon>Asteraceae</taxon>
        <taxon>Asteroideae</taxon>
        <taxon>Anthemideae</taxon>
        <taxon>Anthemidinae</taxon>
        <taxon>Tanacetum</taxon>
    </lineage>
</organism>
<sequence>MLPIELTNDEIRNTKAYKEYYAFATGEAVPKPKASARRKRSDSDTSITPPTATTTPTTIVVVTPRLTAAAKSKQPAKAKSQSDPSEVARTEAQQLKIVLKRSRHQTHISQLGGSGTDEGTGSKPRVSDVPTDESEEELSWNSSDDEGVD</sequence>
<feature type="compositionally biased region" description="Low complexity" evidence="1">
    <location>
        <begin position="44"/>
        <end position="82"/>
    </location>
</feature>
<reference evidence="2" key="1">
    <citation type="journal article" date="2019" name="Sci. Rep.">
        <title>Draft genome of Tanacetum cinerariifolium, the natural source of mosquito coil.</title>
        <authorList>
            <person name="Yamashiro T."/>
            <person name="Shiraishi A."/>
            <person name="Satake H."/>
            <person name="Nakayama K."/>
        </authorList>
    </citation>
    <scope>NUCLEOTIDE SEQUENCE</scope>
</reference>